<keyword evidence="1" id="KW-1133">Transmembrane helix</keyword>
<dbReference type="EMBL" id="AM458089">
    <property type="protein sequence ID" value="CAN70122.1"/>
    <property type="molecule type" value="Genomic_DNA"/>
</dbReference>
<sequence length="174" mass="19294">MPENHLLNHLGAPGAPRGLSFSYSTVLFSLFSGVGVWDFFVVNGGGGGIIWGLHQRGANRRRAPSGFGKTAERQGQGGLRVGLQEMVAFVKHRAEEAMRQGGASHASQDGCEVLEQNAQARWIKHGKKWNQFKLPENDILIDYANDLQPLYYVKWHDVDIVYVPINVRASHCVL</sequence>
<feature type="transmembrane region" description="Helical" evidence="1">
    <location>
        <begin position="26"/>
        <end position="53"/>
    </location>
</feature>
<proteinExistence type="predicted"/>
<organism evidence="2">
    <name type="scientific">Vitis vinifera</name>
    <name type="common">Grape</name>
    <dbReference type="NCBI Taxonomy" id="29760"/>
    <lineage>
        <taxon>Eukaryota</taxon>
        <taxon>Viridiplantae</taxon>
        <taxon>Streptophyta</taxon>
        <taxon>Embryophyta</taxon>
        <taxon>Tracheophyta</taxon>
        <taxon>Spermatophyta</taxon>
        <taxon>Magnoliopsida</taxon>
        <taxon>eudicotyledons</taxon>
        <taxon>Gunneridae</taxon>
        <taxon>Pentapetalae</taxon>
        <taxon>rosids</taxon>
        <taxon>Vitales</taxon>
        <taxon>Vitaceae</taxon>
        <taxon>Viteae</taxon>
        <taxon>Vitis</taxon>
    </lineage>
</organism>
<reference evidence="2" key="1">
    <citation type="journal article" date="2007" name="PLoS ONE">
        <title>The first genome sequence of an elite grapevine cultivar (Pinot noir Vitis vinifera L.): coping with a highly heterozygous genome.</title>
        <authorList>
            <person name="Velasco R."/>
            <person name="Zharkikh A."/>
            <person name="Troggio M."/>
            <person name="Cartwright D.A."/>
            <person name="Cestaro A."/>
            <person name="Pruss D."/>
            <person name="Pindo M."/>
            <person name="FitzGerald L.M."/>
            <person name="Vezzulli S."/>
            <person name="Reid J."/>
            <person name="Malacarne G."/>
            <person name="Iliev D."/>
            <person name="Coppola G."/>
            <person name="Wardell B."/>
            <person name="Micheletti D."/>
            <person name="Macalma T."/>
            <person name="Facci M."/>
            <person name="Mitchell J.T."/>
            <person name="Perazzolli M."/>
            <person name="Eldredge G."/>
            <person name="Gatto P."/>
            <person name="Oyzerski R."/>
            <person name="Moretto M."/>
            <person name="Gutin N."/>
            <person name="Stefanini M."/>
            <person name="Chen Y."/>
            <person name="Segala C."/>
            <person name="Davenport C."/>
            <person name="Dematte L."/>
            <person name="Mraz A."/>
            <person name="Battilana J."/>
            <person name="Stormo K."/>
            <person name="Costa F."/>
            <person name="Tao Q."/>
            <person name="Si-Ammour A."/>
            <person name="Harkins T."/>
            <person name="Lackey A."/>
            <person name="Perbost C."/>
            <person name="Taillon B."/>
            <person name="Stella A."/>
            <person name="Solovyev V."/>
            <person name="Fawcett J.A."/>
            <person name="Sterck L."/>
            <person name="Vandepoele K."/>
            <person name="Grando S.M."/>
            <person name="Toppo S."/>
            <person name="Moser C."/>
            <person name="Lanchbury J."/>
            <person name="Bogden R."/>
            <person name="Skolnick M."/>
            <person name="Sgaramella V."/>
            <person name="Bhatnagar S.K."/>
            <person name="Fontana P."/>
            <person name="Gutin A."/>
            <person name="Van de Peer Y."/>
            <person name="Salamini F."/>
            <person name="Viola R."/>
        </authorList>
    </citation>
    <scope>NUCLEOTIDE SEQUENCE</scope>
</reference>
<name>A5BFU6_VITVI</name>
<evidence type="ECO:0000256" key="1">
    <source>
        <dbReference type="SAM" id="Phobius"/>
    </source>
</evidence>
<evidence type="ECO:0000313" key="2">
    <source>
        <dbReference type="EMBL" id="CAN70122.1"/>
    </source>
</evidence>
<protein>
    <submittedName>
        <fullName evidence="2">Uncharacterized protein</fullName>
    </submittedName>
</protein>
<dbReference type="AlphaFoldDB" id="A5BFU6"/>
<keyword evidence="1" id="KW-0472">Membrane</keyword>
<accession>A5BFU6</accession>
<gene>
    <name evidence="2" type="ORF">VITISV_033216</name>
</gene>
<keyword evidence="1" id="KW-0812">Transmembrane</keyword>